<accession>A0A1V6C4Y7</accession>
<keyword evidence="5 7" id="KW-1133">Transmembrane helix</keyword>
<comment type="subcellular location">
    <subcellularLocation>
        <location evidence="1">Cell membrane</location>
        <topology evidence="1">Multi-pass membrane protein</topology>
    </subcellularLocation>
</comment>
<dbReference type="InterPro" id="IPR002758">
    <property type="entry name" value="Cation_antiport_E"/>
</dbReference>
<protein>
    <submittedName>
        <fullName evidence="8">Na(+)/H(+) antiporter subunit E1</fullName>
    </submittedName>
</protein>
<dbReference type="AlphaFoldDB" id="A0A1V6C4Y7"/>
<dbReference type="GO" id="GO:0008324">
    <property type="term" value="F:monoatomic cation transmembrane transporter activity"/>
    <property type="evidence" value="ECO:0007669"/>
    <property type="project" value="InterPro"/>
</dbReference>
<evidence type="ECO:0000256" key="6">
    <source>
        <dbReference type="ARBA" id="ARBA00023136"/>
    </source>
</evidence>
<comment type="similarity">
    <text evidence="2">Belongs to the CPA3 antiporters (TC 2.A.63) subunit E family.</text>
</comment>
<dbReference type="GO" id="GO:0005886">
    <property type="term" value="C:plasma membrane"/>
    <property type="evidence" value="ECO:0007669"/>
    <property type="project" value="UniProtKB-SubCell"/>
</dbReference>
<evidence type="ECO:0000256" key="1">
    <source>
        <dbReference type="ARBA" id="ARBA00004651"/>
    </source>
</evidence>
<comment type="caution">
    <text evidence="8">The sequence shown here is derived from an EMBL/GenBank/DDBJ whole genome shotgun (WGS) entry which is preliminary data.</text>
</comment>
<gene>
    <name evidence="8" type="primary">mnhE1</name>
    <name evidence="8" type="ORF">BWX89_01532</name>
</gene>
<evidence type="ECO:0000313" key="8">
    <source>
        <dbReference type="EMBL" id="OQB71972.1"/>
    </source>
</evidence>
<sequence length="167" mass="19608">MRKIILALFSLIVWVLLVWPFTPWGFDYQSFLVGIIVSIFVGILFGDVFTESPHKFFEPKRYMWFICFVFVFFWEFLHASFDFAYRVLHPELPINPGIIKVKTNLKKEFAIGILANCIGFAPGAVTVEVSEDNYLYIHMAFIRHIGAEEPGAYVIRRFERILKRIFE</sequence>
<name>A0A1V6C4Y7_UNCT6</name>
<dbReference type="Proteomes" id="UP000485562">
    <property type="component" value="Unassembled WGS sequence"/>
</dbReference>
<keyword evidence="3" id="KW-1003">Cell membrane</keyword>
<evidence type="ECO:0000256" key="4">
    <source>
        <dbReference type="ARBA" id="ARBA00022692"/>
    </source>
</evidence>
<organism evidence="8">
    <name type="scientific">candidate division TA06 bacterium ADurb.Bin131</name>
    <dbReference type="NCBI Taxonomy" id="1852827"/>
    <lineage>
        <taxon>Bacteria</taxon>
        <taxon>Bacteria division TA06</taxon>
    </lineage>
</organism>
<dbReference type="PANTHER" id="PTHR34584">
    <property type="entry name" value="NA(+)/H(+) ANTIPORTER SUBUNIT E1"/>
    <property type="match status" value="1"/>
</dbReference>
<reference evidence="8" key="1">
    <citation type="submission" date="2017-02" db="EMBL/GenBank/DDBJ databases">
        <title>Delving into the versatile metabolic prowess of the omnipresent phylum Bacteroidetes.</title>
        <authorList>
            <person name="Nobu M.K."/>
            <person name="Mei R."/>
            <person name="Narihiro T."/>
            <person name="Kuroda K."/>
            <person name="Liu W.-T."/>
        </authorList>
    </citation>
    <scope>NUCLEOTIDE SEQUENCE</scope>
    <source>
        <strain evidence="8">ADurb.Bin131</strain>
    </source>
</reference>
<evidence type="ECO:0000256" key="7">
    <source>
        <dbReference type="SAM" id="Phobius"/>
    </source>
</evidence>
<dbReference type="EMBL" id="MWDQ01000146">
    <property type="protein sequence ID" value="OQB71972.1"/>
    <property type="molecule type" value="Genomic_DNA"/>
</dbReference>
<keyword evidence="6 7" id="KW-0472">Membrane</keyword>
<feature type="transmembrane region" description="Helical" evidence="7">
    <location>
        <begin position="62"/>
        <end position="81"/>
    </location>
</feature>
<dbReference type="PANTHER" id="PTHR34584:SF1">
    <property type="entry name" value="NA(+)_H(+) ANTIPORTER SUBUNIT E1"/>
    <property type="match status" value="1"/>
</dbReference>
<keyword evidence="4 7" id="KW-0812">Transmembrane</keyword>
<evidence type="ECO:0000256" key="2">
    <source>
        <dbReference type="ARBA" id="ARBA00006228"/>
    </source>
</evidence>
<evidence type="ECO:0000256" key="5">
    <source>
        <dbReference type="ARBA" id="ARBA00022989"/>
    </source>
</evidence>
<dbReference type="Pfam" id="PF01899">
    <property type="entry name" value="MNHE"/>
    <property type="match status" value="1"/>
</dbReference>
<feature type="transmembrane region" description="Helical" evidence="7">
    <location>
        <begin position="30"/>
        <end position="50"/>
    </location>
</feature>
<evidence type="ECO:0000256" key="3">
    <source>
        <dbReference type="ARBA" id="ARBA00022475"/>
    </source>
</evidence>
<proteinExistence type="inferred from homology"/>
<dbReference type="PIRSF" id="PIRSF019239">
    <property type="entry name" value="MrpE"/>
    <property type="match status" value="1"/>
</dbReference>